<dbReference type="EMBL" id="JADQDK010000001">
    <property type="protein sequence ID" value="MBW0136369.1"/>
    <property type="molecule type" value="Genomic_DNA"/>
</dbReference>
<dbReference type="InterPro" id="IPR011701">
    <property type="entry name" value="MFS"/>
</dbReference>
<accession>A0ABS6UVR5</accession>
<dbReference type="Proteomes" id="UP000694287">
    <property type="component" value="Unassembled WGS sequence"/>
</dbReference>
<dbReference type="PROSITE" id="PS50850">
    <property type="entry name" value="MFS"/>
    <property type="match status" value="1"/>
</dbReference>
<feature type="transmembrane region" description="Helical" evidence="5">
    <location>
        <begin position="170"/>
        <end position="189"/>
    </location>
</feature>
<protein>
    <submittedName>
        <fullName evidence="7">MFS transporter</fullName>
    </submittedName>
</protein>
<comment type="caution">
    <text evidence="7">The sequence shown here is derived from an EMBL/GenBank/DDBJ whole genome shotgun (WGS) entry which is preliminary data.</text>
</comment>
<dbReference type="PANTHER" id="PTHR23501">
    <property type="entry name" value="MAJOR FACILITATOR SUPERFAMILY"/>
    <property type="match status" value="1"/>
</dbReference>
<dbReference type="RefSeq" id="WP_218601853.1">
    <property type="nucleotide sequence ID" value="NZ_JADQDJ010000036.1"/>
</dbReference>
<gene>
    <name evidence="7" type="ORF">I4I81_19160</name>
</gene>
<feature type="transmembrane region" description="Helical" evidence="5">
    <location>
        <begin position="360"/>
        <end position="382"/>
    </location>
</feature>
<evidence type="ECO:0000256" key="5">
    <source>
        <dbReference type="SAM" id="Phobius"/>
    </source>
</evidence>
<reference evidence="7 8" key="1">
    <citation type="submission" date="2020-11" db="EMBL/GenBank/DDBJ databases">
        <title>Pseudonocardia abyssalis sp. nov. and Pseudonocardia oceani sp. nov., description and phylogenomic analysis of two novel actinomycetes isolated from the deep Southern Ocean.</title>
        <authorList>
            <person name="Parra J."/>
        </authorList>
    </citation>
    <scope>NUCLEOTIDE SEQUENCE [LARGE SCALE GENOMIC DNA]</scope>
    <source>
        <strain evidence="7 8">KRD-168</strain>
    </source>
</reference>
<keyword evidence="2 5" id="KW-0812">Transmembrane</keyword>
<feature type="transmembrane region" description="Helical" evidence="5">
    <location>
        <begin position="109"/>
        <end position="134"/>
    </location>
</feature>
<feature type="transmembrane region" description="Helical" evidence="5">
    <location>
        <begin position="267"/>
        <end position="287"/>
    </location>
</feature>
<feature type="transmembrane region" description="Helical" evidence="5">
    <location>
        <begin position="299"/>
        <end position="319"/>
    </location>
</feature>
<organism evidence="7 8">
    <name type="scientific">Pseudonocardia abyssalis</name>
    <dbReference type="NCBI Taxonomy" id="2792008"/>
    <lineage>
        <taxon>Bacteria</taxon>
        <taxon>Bacillati</taxon>
        <taxon>Actinomycetota</taxon>
        <taxon>Actinomycetes</taxon>
        <taxon>Pseudonocardiales</taxon>
        <taxon>Pseudonocardiaceae</taxon>
        <taxon>Pseudonocardia</taxon>
    </lineage>
</organism>
<sequence>MTVPTAVRTELFGPDRRSTTFGLVLLISLVAFEAMGVGTAMPALVADLGAVSMYAWPFVAFMAASVLGTVLGGRFSDRAGPRVPLVVAPVLFGIGLLVAGTAVSMPQLLLGRLLQGLGAGALGVGVYVLIALVYPERARPAVFGLISSAWVLPSLVGPPVAGLVTDTVSWHWVFLGLVPFVALAVALVVPAVRRLGPPDPTRTVAPARRGLVPAAAAAAVGVSALSWAAQQGSAAGAVAAGVAVVLLVPAVPRLLPDGVFRAARGVPVVVISRGLLAGVFFTVNSYLPLMLNGTHGWTLAAAGLPLIVGSLGWSSAAAWQGRRPDLSRARLLRIGFCALGTGAAGMLLVAPAWGLPWLALPFWALAGVGMGLGFSSVSFLLLQKSAPEAVGFHSSAAQIADQLTTASMIGLGGALLAVLVAPGVALPVLVAVLVGLAALGAVLAGRTA</sequence>
<feature type="transmembrane region" description="Helical" evidence="5">
    <location>
        <begin position="235"/>
        <end position="255"/>
    </location>
</feature>
<evidence type="ECO:0000256" key="1">
    <source>
        <dbReference type="ARBA" id="ARBA00004141"/>
    </source>
</evidence>
<evidence type="ECO:0000256" key="2">
    <source>
        <dbReference type="ARBA" id="ARBA00022692"/>
    </source>
</evidence>
<evidence type="ECO:0000256" key="3">
    <source>
        <dbReference type="ARBA" id="ARBA00022989"/>
    </source>
</evidence>
<name>A0ABS6UVR5_9PSEU</name>
<evidence type="ECO:0000313" key="8">
    <source>
        <dbReference type="Proteomes" id="UP000694287"/>
    </source>
</evidence>
<feature type="transmembrane region" description="Helical" evidence="5">
    <location>
        <begin position="331"/>
        <end position="354"/>
    </location>
</feature>
<evidence type="ECO:0000256" key="4">
    <source>
        <dbReference type="ARBA" id="ARBA00023136"/>
    </source>
</evidence>
<keyword evidence="8" id="KW-1185">Reference proteome</keyword>
<feature type="transmembrane region" description="Helical" evidence="5">
    <location>
        <begin position="141"/>
        <end position="164"/>
    </location>
</feature>
<feature type="domain" description="Major facilitator superfamily (MFS) profile" evidence="6">
    <location>
        <begin position="19"/>
        <end position="448"/>
    </location>
</feature>
<dbReference type="PANTHER" id="PTHR23501:SF154">
    <property type="entry name" value="MULTIDRUG-EFFLUX TRANSPORTER RV1634-RELATED"/>
    <property type="match status" value="1"/>
</dbReference>
<feature type="transmembrane region" description="Helical" evidence="5">
    <location>
        <begin position="426"/>
        <end position="445"/>
    </location>
</feature>
<evidence type="ECO:0000313" key="7">
    <source>
        <dbReference type="EMBL" id="MBW0136369.1"/>
    </source>
</evidence>
<dbReference type="Pfam" id="PF07690">
    <property type="entry name" value="MFS_1"/>
    <property type="match status" value="1"/>
</dbReference>
<feature type="transmembrane region" description="Helical" evidence="5">
    <location>
        <begin position="21"/>
        <end position="45"/>
    </location>
</feature>
<evidence type="ECO:0000259" key="6">
    <source>
        <dbReference type="PROSITE" id="PS50850"/>
    </source>
</evidence>
<dbReference type="InterPro" id="IPR020846">
    <property type="entry name" value="MFS_dom"/>
</dbReference>
<keyword evidence="4 5" id="KW-0472">Membrane</keyword>
<keyword evidence="3 5" id="KW-1133">Transmembrane helix</keyword>
<feature type="transmembrane region" description="Helical" evidence="5">
    <location>
        <begin position="210"/>
        <end position="229"/>
    </location>
</feature>
<feature type="transmembrane region" description="Helical" evidence="5">
    <location>
        <begin position="403"/>
        <end position="420"/>
    </location>
</feature>
<feature type="transmembrane region" description="Helical" evidence="5">
    <location>
        <begin position="83"/>
        <end position="103"/>
    </location>
</feature>
<proteinExistence type="predicted"/>
<comment type="subcellular location">
    <subcellularLocation>
        <location evidence="1">Membrane</location>
        <topology evidence="1">Multi-pass membrane protein</topology>
    </subcellularLocation>
</comment>
<feature type="transmembrane region" description="Helical" evidence="5">
    <location>
        <begin position="51"/>
        <end position="71"/>
    </location>
</feature>